<protein>
    <recommendedName>
        <fullName evidence="4">DUF3011 domain-containing protein</fullName>
    </recommendedName>
</protein>
<evidence type="ECO:0000256" key="1">
    <source>
        <dbReference type="SAM" id="SignalP"/>
    </source>
</evidence>
<evidence type="ECO:0000313" key="2">
    <source>
        <dbReference type="EMBL" id="MEN7431451.1"/>
    </source>
</evidence>
<dbReference type="PROSITE" id="PS51257">
    <property type="entry name" value="PROKAR_LIPOPROTEIN"/>
    <property type="match status" value="1"/>
</dbReference>
<keyword evidence="3" id="KW-1185">Reference proteome</keyword>
<dbReference type="RefSeq" id="WP_346788720.1">
    <property type="nucleotide sequence ID" value="NZ_JAYFSJ010000007.1"/>
</dbReference>
<dbReference type="EMBL" id="JAYFSJ010000007">
    <property type="protein sequence ID" value="MEN7431451.1"/>
    <property type="molecule type" value="Genomic_DNA"/>
</dbReference>
<keyword evidence="1" id="KW-0732">Signal</keyword>
<comment type="caution">
    <text evidence="2">The sequence shown here is derived from an EMBL/GenBank/DDBJ whole genome shotgun (WGS) entry which is preliminary data.</text>
</comment>
<feature type="chain" id="PRO_5046474349" description="DUF3011 domain-containing protein" evidence="1">
    <location>
        <begin position="21"/>
        <end position="101"/>
    </location>
</feature>
<dbReference type="Proteomes" id="UP001405405">
    <property type="component" value="Unassembled WGS sequence"/>
</dbReference>
<sequence>MTRWMMMAGVALMGSCMAQAAGTPVLPDGAYGFDWYGATPCRKIGKADLRRFQTCENGGSGFGGPVKPLLTCRHGKDDEWVIYANKAQCRDERETMEANAP</sequence>
<reference evidence="2 3" key="1">
    <citation type="submission" date="2023-12" db="EMBL/GenBank/DDBJ databases">
        <title>Chromobacterium sp. strain TRC.1.1.SA producing antimicrobial pigment.</title>
        <authorList>
            <person name="Verma N."/>
            <person name="Choksket S."/>
            <person name="Pinnaka A.K."/>
            <person name="Korpole S."/>
        </authorList>
    </citation>
    <scope>NUCLEOTIDE SEQUENCE [LARGE SCALE GENOMIC DNA]</scope>
    <source>
        <strain evidence="2 3">TRC1.1.SA</strain>
    </source>
</reference>
<gene>
    <name evidence="2" type="ORF">VA599_11875</name>
</gene>
<organism evidence="2 3">
    <name type="scientific">Chromobacterium indicum</name>
    <dbReference type="NCBI Taxonomy" id="3110228"/>
    <lineage>
        <taxon>Bacteria</taxon>
        <taxon>Pseudomonadati</taxon>
        <taxon>Pseudomonadota</taxon>
        <taxon>Betaproteobacteria</taxon>
        <taxon>Neisseriales</taxon>
        <taxon>Chromobacteriaceae</taxon>
        <taxon>Chromobacterium</taxon>
    </lineage>
</organism>
<feature type="signal peptide" evidence="1">
    <location>
        <begin position="1"/>
        <end position="20"/>
    </location>
</feature>
<name>A0ABV0CJW0_9NEIS</name>
<proteinExistence type="predicted"/>
<evidence type="ECO:0000313" key="3">
    <source>
        <dbReference type="Proteomes" id="UP001405405"/>
    </source>
</evidence>
<evidence type="ECO:0008006" key="4">
    <source>
        <dbReference type="Google" id="ProtNLM"/>
    </source>
</evidence>
<accession>A0ABV0CJW0</accession>